<keyword evidence="9" id="KW-1185">Reference proteome</keyword>
<feature type="domain" description="Helicase C-terminal" evidence="7">
    <location>
        <begin position="456"/>
        <end position="620"/>
    </location>
</feature>
<dbReference type="EMBL" id="CP016622">
    <property type="protein sequence ID" value="ANZ30878.1"/>
    <property type="molecule type" value="Genomic_DNA"/>
</dbReference>
<organism evidence="8 9">
    <name type="scientific">Parageobacillus thermoglucosidasius</name>
    <name type="common">Geobacillus thermoglucosidasius</name>
    <dbReference type="NCBI Taxonomy" id="1426"/>
    <lineage>
        <taxon>Bacteria</taxon>
        <taxon>Bacillati</taxon>
        <taxon>Bacillota</taxon>
        <taxon>Bacilli</taxon>
        <taxon>Bacillales</taxon>
        <taxon>Anoxybacillaceae</taxon>
        <taxon>Parageobacillus</taxon>
    </lineage>
</organism>
<gene>
    <name evidence="8" type="ORF">BCV53_12670</name>
</gene>
<evidence type="ECO:0000313" key="9">
    <source>
        <dbReference type="Proteomes" id="UP000093052"/>
    </source>
</evidence>
<evidence type="ECO:0000313" key="8">
    <source>
        <dbReference type="EMBL" id="ANZ30878.1"/>
    </source>
</evidence>
<dbReference type="InterPro" id="IPR001650">
    <property type="entry name" value="Helicase_C-like"/>
</dbReference>
<dbReference type="KEGG" id="ptl:AOT13_12660"/>
<dbReference type="RefSeq" id="WP_042385347.1">
    <property type="nucleotide sequence ID" value="NZ_CP012712.1"/>
</dbReference>
<evidence type="ECO:0000256" key="2">
    <source>
        <dbReference type="ARBA" id="ARBA00022801"/>
    </source>
</evidence>
<keyword evidence="4" id="KW-0067">ATP-binding</keyword>
<evidence type="ECO:0000259" key="7">
    <source>
        <dbReference type="PROSITE" id="PS51194"/>
    </source>
</evidence>
<dbReference type="InterPro" id="IPR057342">
    <property type="entry name" value="DEXDc_RapA"/>
</dbReference>
<dbReference type="SMART" id="SM00487">
    <property type="entry name" value="DEXDc"/>
    <property type="match status" value="1"/>
</dbReference>
<dbReference type="Proteomes" id="UP000093052">
    <property type="component" value="Chromosome"/>
</dbReference>
<name>A0AAN0YP88_PARTM</name>
<dbReference type="PROSITE" id="PS51194">
    <property type="entry name" value="HELICASE_CTER"/>
    <property type="match status" value="1"/>
</dbReference>
<dbReference type="InterPro" id="IPR027417">
    <property type="entry name" value="P-loop_NTPase"/>
</dbReference>
<dbReference type="GeneID" id="56926291"/>
<feature type="coiled-coil region" evidence="5">
    <location>
        <begin position="886"/>
        <end position="943"/>
    </location>
</feature>
<feature type="coiled-coil region" evidence="5">
    <location>
        <begin position="638"/>
        <end position="665"/>
    </location>
</feature>
<dbReference type="Pfam" id="PF00271">
    <property type="entry name" value="Helicase_C"/>
    <property type="match status" value="1"/>
</dbReference>
<reference evidence="9" key="1">
    <citation type="journal article" date="2016" name="Genome Announc.">
        <title>Complete Genome Sequence of Geobacillus thermoglucosidasius NCIMB 11955, the Progenitor of a Bioethanol Production Strain.</title>
        <authorList>
            <person name="Sheng L."/>
            <person name="Zhang Y."/>
            <person name="Minton N.P."/>
        </authorList>
    </citation>
    <scope>NUCLEOTIDE SEQUENCE [LARGE SCALE GENOMIC DNA]</scope>
    <source>
        <strain evidence="9">NCIMB 11955</strain>
    </source>
</reference>
<evidence type="ECO:0000256" key="3">
    <source>
        <dbReference type="ARBA" id="ARBA00022806"/>
    </source>
</evidence>
<dbReference type="CDD" id="cd18793">
    <property type="entry name" value="SF2_C_SNF"/>
    <property type="match status" value="1"/>
</dbReference>
<evidence type="ECO:0000256" key="1">
    <source>
        <dbReference type="ARBA" id="ARBA00022741"/>
    </source>
</evidence>
<dbReference type="InterPro" id="IPR049730">
    <property type="entry name" value="SNF2/RAD54-like_C"/>
</dbReference>
<dbReference type="Pfam" id="PF00176">
    <property type="entry name" value="SNF2-rel_dom"/>
    <property type="match status" value="1"/>
</dbReference>
<keyword evidence="2" id="KW-0378">Hydrolase</keyword>
<evidence type="ECO:0000259" key="6">
    <source>
        <dbReference type="PROSITE" id="PS51192"/>
    </source>
</evidence>
<dbReference type="InterPro" id="IPR038718">
    <property type="entry name" value="SNF2-like_sf"/>
</dbReference>
<dbReference type="GO" id="GO:0004386">
    <property type="term" value="F:helicase activity"/>
    <property type="evidence" value="ECO:0007669"/>
    <property type="project" value="UniProtKB-KW"/>
</dbReference>
<keyword evidence="5" id="KW-0175">Coiled coil</keyword>
<proteinExistence type="predicted"/>
<dbReference type="Gene3D" id="3.40.50.300">
    <property type="entry name" value="P-loop containing nucleotide triphosphate hydrolases"/>
    <property type="match status" value="1"/>
</dbReference>
<accession>A0AAN0YP88</accession>
<dbReference type="PANTHER" id="PTHR10799">
    <property type="entry name" value="SNF2/RAD54 HELICASE FAMILY"/>
    <property type="match status" value="1"/>
</dbReference>
<dbReference type="SMART" id="SM00490">
    <property type="entry name" value="HELICc"/>
    <property type="match status" value="1"/>
</dbReference>
<dbReference type="PROSITE" id="PS51192">
    <property type="entry name" value="HELICASE_ATP_BIND_1"/>
    <property type="match status" value="1"/>
</dbReference>
<evidence type="ECO:0000256" key="5">
    <source>
        <dbReference type="SAM" id="Coils"/>
    </source>
</evidence>
<keyword evidence="1" id="KW-0547">Nucleotide-binding</keyword>
<keyword evidence="3 8" id="KW-0347">Helicase</keyword>
<evidence type="ECO:0000256" key="4">
    <source>
        <dbReference type="ARBA" id="ARBA00022840"/>
    </source>
</evidence>
<dbReference type="GO" id="GO:0005524">
    <property type="term" value="F:ATP binding"/>
    <property type="evidence" value="ECO:0007669"/>
    <property type="project" value="UniProtKB-KW"/>
</dbReference>
<feature type="domain" description="Helicase ATP-binding" evidence="6">
    <location>
        <begin position="109"/>
        <end position="283"/>
    </location>
</feature>
<dbReference type="CDD" id="cd18011">
    <property type="entry name" value="DEXDc_RapA"/>
    <property type="match status" value="1"/>
</dbReference>
<protein>
    <submittedName>
        <fullName evidence="8">Helicase</fullName>
    </submittedName>
</protein>
<dbReference type="AlphaFoldDB" id="A0AAN0YP88"/>
<dbReference type="SUPFAM" id="SSF52540">
    <property type="entry name" value="P-loop containing nucleoside triphosphate hydrolases"/>
    <property type="match status" value="2"/>
</dbReference>
<dbReference type="Gene3D" id="3.40.50.10810">
    <property type="entry name" value="Tandem AAA-ATPase domain"/>
    <property type="match status" value="1"/>
</dbReference>
<sequence length="1058" mass="124436">MLKNGEIIKGPFWPEIVEIKHCEQIDDGLYLVESIGRQTNRYYDRYLEQYQLEQLERLQQEEAYFNPNRLQHYLQYYVLKAEEKYSQSRARGNKKIIPLPHQIEAVYSRMLQSPRVRYLLADDPGAGKTIMSGMLIRELLARKSIERILILVPPLVLKQWQEELYEKFGEEFVIVNRNLLNSSGDINPFEAHDKIITSIYWAAREDVKSLILKTSFDLVIVDEAHKMAAYTRGVKKRKVQRTKMYQLGEALLRHTEHCLLLTATPHKGDKENFRHLMSLIDHDIFSHLNSGESMYEKSNPFVIRRLKESMVNFDGTPLFPKRTTKTITFDLSEEEQQLYDEVTAYVREHFNRAKQNNNQNVAFAMMVLQRRLSSSVEAIYLSLVRRKERLEKLLYSQQSYQEIDIDDYIDMAAEEQEELELQLEGAVETFDPHELQQEIDVLNRLIYKANIIRQKDVERKYTELERTLFNPNGLLAKGEKILIFTESKDTLYYLERKLLAHVPEVAKIVGHFSMEQRRAEVEKFRNDVQIMLATDAGGESINLQFCNQMINYDIPWNPNRLEQRMGRIHRIGQKNEVFIFNLVASNTREGDVLIRLLEKMEQMRNDLGQDSVYDFIGEILEEQGVDLAHLMEEAISGRENLDEIIARMEKTLSEEHQRLLALAQQERMDETSFDLPGMRRAYQELSINSLPMRVYGEFAIKQFENTRIRLHISNDQSTVRIDRFPKNIRELAKKQRIFIKTDESIRFALKSHRETEEITLLQNDHPLYKLSLELGAGEVQQVSIPVCRVRASVSEPLAIEINQVTIVDGTGRELEQQLILIGKRTSGEWVNIDPYLLFSGDFQIVEINIPEDPSFKREAIMQARKILHEVQMKRDDYVNKKSAYLRKSFEEQMNTLHERLRQYQLNNFDNRNSALINQIYSQIEDLEERSRERLDEIERERSIQLQPIKRIAQLRLEPLEENNGRVIPDDVVDLVKEYEYRNGRLNIRQQKAFGLIDFTSESTNEETRFIIVTNSLSDLLRNINYEDYVGIDNSVFIYVVKNNEIKEEIQLEKTLRIL</sequence>
<dbReference type="GO" id="GO:0016787">
    <property type="term" value="F:hydrolase activity"/>
    <property type="evidence" value="ECO:0007669"/>
    <property type="project" value="UniProtKB-KW"/>
</dbReference>
<dbReference type="InterPro" id="IPR000330">
    <property type="entry name" value="SNF2_N"/>
</dbReference>
<dbReference type="InterPro" id="IPR014001">
    <property type="entry name" value="Helicase_ATP-bd"/>
</dbReference>